<comment type="caution">
    <text evidence="3">The sequence shown here is derived from an EMBL/GenBank/DDBJ whole genome shotgun (WGS) entry which is preliminary data.</text>
</comment>
<dbReference type="Gene3D" id="3.20.80.10">
    <property type="entry name" value="Regulatory factor, effector binding domain"/>
    <property type="match status" value="1"/>
</dbReference>
<keyword evidence="4" id="KW-1185">Reference proteome</keyword>
<proteinExistence type="predicted"/>
<dbReference type="InterPro" id="IPR000551">
    <property type="entry name" value="MerR-type_HTH_dom"/>
</dbReference>
<dbReference type="Pfam" id="PF06445">
    <property type="entry name" value="GyrI-like"/>
    <property type="match status" value="1"/>
</dbReference>
<dbReference type="InterPro" id="IPR010499">
    <property type="entry name" value="AraC_E-bd"/>
</dbReference>
<dbReference type="CDD" id="cd01107">
    <property type="entry name" value="HTH_BmrR"/>
    <property type="match status" value="1"/>
</dbReference>
<dbReference type="InterPro" id="IPR047057">
    <property type="entry name" value="MerR_fam"/>
</dbReference>
<dbReference type="PANTHER" id="PTHR30204">
    <property type="entry name" value="REDOX-CYCLING DRUG-SENSING TRANSCRIPTIONAL ACTIVATOR SOXR"/>
    <property type="match status" value="1"/>
</dbReference>
<dbReference type="SMART" id="SM00422">
    <property type="entry name" value="HTH_MERR"/>
    <property type="match status" value="1"/>
</dbReference>
<organism evidence="3 4">
    <name type="scientific">Paenibacillus turicensis</name>
    <dbReference type="NCBI Taxonomy" id="160487"/>
    <lineage>
        <taxon>Bacteria</taxon>
        <taxon>Bacillati</taxon>
        <taxon>Bacillota</taxon>
        <taxon>Bacilli</taxon>
        <taxon>Bacillales</taxon>
        <taxon>Paenibacillaceae</taxon>
        <taxon>Paenibacillus</taxon>
    </lineage>
</organism>
<dbReference type="PROSITE" id="PS50937">
    <property type="entry name" value="HTH_MERR_2"/>
    <property type="match status" value="1"/>
</dbReference>
<dbReference type="InterPro" id="IPR011256">
    <property type="entry name" value="Reg_factor_effector_dom_sf"/>
</dbReference>
<evidence type="ECO:0000313" key="3">
    <source>
        <dbReference type="EMBL" id="MBP1907665.1"/>
    </source>
</evidence>
<protein>
    <submittedName>
        <fullName evidence="3">DNA-binding transcriptional MerR regulator</fullName>
    </submittedName>
</protein>
<dbReference type="SUPFAM" id="SSF55136">
    <property type="entry name" value="Probable bacterial effector-binding domain"/>
    <property type="match status" value="1"/>
</dbReference>
<dbReference type="InterPro" id="IPR029442">
    <property type="entry name" value="GyrI-like"/>
</dbReference>
<dbReference type="RefSeq" id="WP_210091241.1">
    <property type="nucleotide sequence ID" value="NZ_JAGGKG010000031.1"/>
</dbReference>
<evidence type="ECO:0000313" key="4">
    <source>
        <dbReference type="Proteomes" id="UP001519272"/>
    </source>
</evidence>
<dbReference type="Pfam" id="PF13411">
    <property type="entry name" value="MerR_1"/>
    <property type="match status" value="1"/>
</dbReference>
<dbReference type="Gene3D" id="1.10.1660.10">
    <property type="match status" value="1"/>
</dbReference>
<feature type="domain" description="HTH merR-type" evidence="2">
    <location>
        <begin position="1"/>
        <end position="71"/>
    </location>
</feature>
<name>A0ABS4FYL2_9BACL</name>
<reference evidence="3 4" key="1">
    <citation type="submission" date="2021-03" db="EMBL/GenBank/DDBJ databases">
        <title>Genomic Encyclopedia of Type Strains, Phase IV (KMG-IV): sequencing the most valuable type-strain genomes for metagenomic binning, comparative biology and taxonomic classification.</title>
        <authorList>
            <person name="Goeker M."/>
        </authorList>
    </citation>
    <scope>NUCLEOTIDE SEQUENCE [LARGE SCALE GENOMIC DNA]</scope>
    <source>
        <strain evidence="3 4">DSM 14349</strain>
    </source>
</reference>
<dbReference type="PANTHER" id="PTHR30204:SF97">
    <property type="entry name" value="MERR FAMILY REGULATORY PROTEIN"/>
    <property type="match status" value="1"/>
</dbReference>
<evidence type="ECO:0000256" key="1">
    <source>
        <dbReference type="ARBA" id="ARBA00023125"/>
    </source>
</evidence>
<sequence>MFKIGDFSRLSGVSIRMLRHYDKLGLLLPKHIDECSSYRYYTADQLGVVGKIGQLRELGFSLTLIKEMLEGNMNQNDLHRFLSVKQMELQEELKVIEKQVTHISSLLQQGAETHPYHVILKEIPQRNVLSVRRVIETYHHEAQLWNTLYSGLAQQKIQLTSDPCPMAIFHDLEYKAHNIDVEVQVSIEGNIKFDLANLADLSQYTTLPIEIASVMINGSYDQMGTVSQVVAQWIEDQNYELNGPMFNIYHVSPAQELNPEKWVTEACFPVKLLK</sequence>
<gene>
    <name evidence="3" type="ORF">J2Z32_004346</name>
</gene>
<dbReference type="SUPFAM" id="SSF46955">
    <property type="entry name" value="Putative DNA-binding domain"/>
    <property type="match status" value="1"/>
</dbReference>
<keyword evidence="1 3" id="KW-0238">DNA-binding</keyword>
<evidence type="ECO:0000259" key="2">
    <source>
        <dbReference type="PROSITE" id="PS50937"/>
    </source>
</evidence>
<accession>A0ABS4FYL2</accession>
<dbReference type="EMBL" id="JAGGKG010000031">
    <property type="protein sequence ID" value="MBP1907665.1"/>
    <property type="molecule type" value="Genomic_DNA"/>
</dbReference>
<dbReference type="GO" id="GO:0003677">
    <property type="term" value="F:DNA binding"/>
    <property type="evidence" value="ECO:0007669"/>
    <property type="project" value="UniProtKB-KW"/>
</dbReference>
<dbReference type="Proteomes" id="UP001519272">
    <property type="component" value="Unassembled WGS sequence"/>
</dbReference>
<dbReference type="PROSITE" id="PS00552">
    <property type="entry name" value="HTH_MERR_1"/>
    <property type="match status" value="1"/>
</dbReference>
<dbReference type="InterPro" id="IPR009061">
    <property type="entry name" value="DNA-bd_dom_put_sf"/>
</dbReference>
<dbReference type="SMART" id="SM00871">
    <property type="entry name" value="AraC_E_bind"/>
    <property type="match status" value="1"/>
</dbReference>